<accession>A0A1M4TTX4</accession>
<dbReference type="STRING" id="1121429.SAMN02745133_00462"/>
<gene>
    <name evidence="1" type="ORF">SAMN02745133_00462</name>
</gene>
<sequence>MAKLIGKIKIVNGKVELIRIGEGEKKLKTGCAYKMYAALRRIKGA</sequence>
<dbReference type="Proteomes" id="UP000184148">
    <property type="component" value="Unassembled WGS sequence"/>
</dbReference>
<proteinExistence type="predicted"/>
<name>A0A1M4TTX4_9FIRM</name>
<dbReference type="EMBL" id="FQUY01000002">
    <property type="protein sequence ID" value="SHE47893.1"/>
    <property type="molecule type" value="Genomic_DNA"/>
</dbReference>
<dbReference type="RefSeq" id="WP_200798109.1">
    <property type="nucleotide sequence ID" value="NZ_FQUY01000002.1"/>
</dbReference>
<protein>
    <submittedName>
        <fullName evidence="1">Uncharacterized protein</fullName>
    </submittedName>
</protein>
<evidence type="ECO:0000313" key="1">
    <source>
        <dbReference type="EMBL" id="SHE47893.1"/>
    </source>
</evidence>
<keyword evidence="2" id="KW-1185">Reference proteome</keyword>
<evidence type="ECO:0000313" key="2">
    <source>
        <dbReference type="Proteomes" id="UP000184148"/>
    </source>
</evidence>
<reference evidence="2" key="1">
    <citation type="submission" date="2016-11" db="EMBL/GenBank/DDBJ databases">
        <authorList>
            <person name="Varghese N."/>
            <person name="Submissions S."/>
        </authorList>
    </citation>
    <scope>NUCLEOTIDE SEQUENCE [LARGE SCALE GENOMIC DNA]</scope>
    <source>
        <strain evidence="2">DSM 12395</strain>
    </source>
</reference>
<dbReference type="AlphaFoldDB" id="A0A1M4TTX4"/>
<organism evidence="1 2">
    <name type="scientific">Desulforamulus putei DSM 12395</name>
    <dbReference type="NCBI Taxonomy" id="1121429"/>
    <lineage>
        <taxon>Bacteria</taxon>
        <taxon>Bacillati</taxon>
        <taxon>Bacillota</taxon>
        <taxon>Clostridia</taxon>
        <taxon>Eubacteriales</taxon>
        <taxon>Peptococcaceae</taxon>
        <taxon>Desulforamulus</taxon>
    </lineage>
</organism>